<dbReference type="OrthoDB" id="9758700at2"/>
<dbReference type="Proteomes" id="UP000050544">
    <property type="component" value="Unassembled WGS sequence"/>
</dbReference>
<dbReference type="Gene3D" id="3.30.70.270">
    <property type="match status" value="1"/>
</dbReference>
<sequence>MKNAVILFTFSPVQSFIAEARRAEDLFNGSAILSQLARAAGEVFKSKGDLIYPAQLGENDAPNVLVARVPADKAETTASRAREVLLKRWQEIAEQARKRAQLDEDDTWRQIWQRQIVDTPPWQIYWAYAEEAESYAEAYQRARNLLESVKHSRLFSQSHEEGEKDSLSGQRSALHTAAHSSAREYWKRMASKPHILPSQVHPEGREILDGIGLVKRFWEGAEREFPSTSTVAAWDFYQAACAQAPQELQRYRECLETVSPRLYQARKQDKIFPYDGDLFFAETLTARRLKDSYNVELPQAELENVRKLLKALVDKVGKAPSPYYMLIQFDGDGIGKKIDYLLARDDAENAHRRFSQNIGAFSNAVRGTINPNQGGFLIYNGGDDVLLLASLERGLQLAIELARTYQEMVGDGFNGFTATASAGIVIAHHLTPLSKALTLLRSAERRAKESRADSLGNKGVVCLTLAKRGGEALSARSAWEDVANFHQWVKAFRQKDLAGVFPYALAREAATLEALPSEATRSLVRYLVQRHTGERVAKATCEQWADALITWADNIRKRTNDKSGLTEVAHWLIAARFIASGGAE</sequence>
<evidence type="ECO:0000313" key="3">
    <source>
        <dbReference type="Proteomes" id="UP000050544"/>
    </source>
</evidence>
<proteinExistence type="predicted"/>
<dbReference type="STRING" id="869279.SE15_11030"/>
<reference evidence="2" key="1">
    <citation type="submission" date="2015-07" db="EMBL/GenBank/DDBJ databases">
        <title>Whole genome sequence of Thermanaerothrix daxensis DSM 23592.</title>
        <authorList>
            <person name="Hemp J."/>
            <person name="Ward L.M."/>
            <person name="Pace L.A."/>
            <person name="Fischer W.W."/>
        </authorList>
    </citation>
    <scope>NUCLEOTIDE SEQUENCE [LARGE SCALE GENOMIC DNA]</scope>
    <source>
        <strain evidence="2">GNS-1</strain>
    </source>
</reference>
<gene>
    <name evidence="2" type="ORF">SE15_11030</name>
</gene>
<dbReference type="EMBL" id="LGKO01000005">
    <property type="protein sequence ID" value="KPL82627.1"/>
    <property type="molecule type" value="Genomic_DNA"/>
</dbReference>
<evidence type="ECO:0000259" key="1">
    <source>
        <dbReference type="PROSITE" id="PS50887"/>
    </source>
</evidence>
<dbReference type="InterPro" id="IPR024615">
    <property type="entry name" value="CRISPR-assoc_Cmr2_N"/>
</dbReference>
<evidence type="ECO:0000313" key="2">
    <source>
        <dbReference type="EMBL" id="KPL82627.1"/>
    </source>
</evidence>
<dbReference type="InterPro" id="IPR013407">
    <property type="entry name" value="CRISPR-assoc_prot_Cmr2"/>
</dbReference>
<comment type="caution">
    <text evidence="2">The sequence shown here is derived from an EMBL/GenBank/DDBJ whole genome shotgun (WGS) entry which is preliminary data.</text>
</comment>
<dbReference type="PROSITE" id="PS50887">
    <property type="entry name" value="GGDEF"/>
    <property type="match status" value="1"/>
</dbReference>
<dbReference type="InterPro" id="IPR040942">
    <property type="entry name" value="Minimal_Cpol"/>
</dbReference>
<dbReference type="InterPro" id="IPR038242">
    <property type="entry name" value="Cmr2_N"/>
</dbReference>
<dbReference type="InterPro" id="IPR000160">
    <property type="entry name" value="GGDEF_dom"/>
</dbReference>
<keyword evidence="3" id="KW-1185">Reference proteome</keyword>
<name>A0A0P6YJM1_9CHLR</name>
<dbReference type="NCBIfam" id="TIGR02577">
    <property type="entry name" value="cas_TM1794_Cmr2"/>
    <property type="match status" value="1"/>
</dbReference>
<dbReference type="Gene3D" id="3.30.70.2220">
    <property type="entry name" value="CRISPR-Cas system, Cmr2 subunit, D1 domain, cysteine cluster"/>
    <property type="match status" value="1"/>
</dbReference>
<protein>
    <recommendedName>
        <fullName evidence="1">GGDEF domain-containing protein</fullName>
    </recommendedName>
</protein>
<feature type="domain" description="GGDEF" evidence="1">
    <location>
        <begin position="322"/>
        <end position="465"/>
    </location>
</feature>
<dbReference type="AlphaFoldDB" id="A0A0P6YJM1"/>
<dbReference type="InterPro" id="IPR043128">
    <property type="entry name" value="Rev_trsase/Diguanyl_cyclase"/>
</dbReference>
<dbReference type="Pfam" id="PF18182">
    <property type="entry name" value="mCpol"/>
    <property type="match status" value="1"/>
</dbReference>
<dbReference type="Pfam" id="PF12469">
    <property type="entry name" value="Cmr2_N"/>
    <property type="match status" value="1"/>
</dbReference>
<organism evidence="2 3">
    <name type="scientific">Thermanaerothrix daxensis</name>
    <dbReference type="NCBI Taxonomy" id="869279"/>
    <lineage>
        <taxon>Bacteria</taxon>
        <taxon>Bacillati</taxon>
        <taxon>Chloroflexota</taxon>
        <taxon>Anaerolineae</taxon>
        <taxon>Anaerolineales</taxon>
        <taxon>Anaerolineaceae</taxon>
        <taxon>Thermanaerothrix</taxon>
    </lineage>
</organism>
<dbReference type="RefSeq" id="WP_054522152.1">
    <property type="nucleotide sequence ID" value="NZ_LGKO01000005.1"/>
</dbReference>
<accession>A0A0P6YJM1</accession>